<evidence type="ECO:0000313" key="3">
    <source>
        <dbReference type="EMBL" id="OFI06488.1"/>
    </source>
</evidence>
<dbReference type="EMBL" id="LZFO01000011">
    <property type="protein sequence ID" value="OFI06488.1"/>
    <property type="molecule type" value="Genomic_DNA"/>
</dbReference>
<gene>
    <name evidence="3" type="ORF">CLOACE_09880</name>
</gene>
<dbReference type="GO" id="GO:0003677">
    <property type="term" value="F:DNA binding"/>
    <property type="evidence" value="ECO:0007669"/>
    <property type="project" value="UniProtKB-KW"/>
</dbReference>
<comment type="caution">
    <text evidence="3">The sequence shown here is derived from an EMBL/GenBank/DDBJ whole genome shotgun (WGS) entry which is preliminary data.</text>
</comment>
<evidence type="ECO:0000256" key="2">
    <source>
        <dbReference type="ARBA" id="ARBA00023125"/>
    </source>
</evidence>
<dbReference type="AlphaFoldDB" id="A0A1E8EZE7"/>
<name>A0A1E8EZE7_9CLOT</name>
<reference evidence="3 4" key="1">
    <citation type="submission" date="2016-06" db="EMBL/GenBank/DDBJ databases">
        <title>Genome sequence of Clostridium acetireducens DSM 10703.</title>
        <authorList>
            <person name="Poehlein A."/>
            <person name="Fluechter S."/>
            <person name="Duerre P."/>
            <person name="Daniel R."/>
        </authorList>
    </citation>
    <scope>NUCLEOTIDE SEQUENCE [LARGE SCALE GENOMIC DNA]</scope>
    <source>
        <strain evidence="3 4">DSM 10703</strain>
    </source>
</reference>
<protein>
    <recommendedName>
        <fullName evidence="5">Type I restriction modification DNA specificity domain protein</fullName>
    </recommendedName>
</protein>
<proteinExistence type="predicted"/>
<dbReference type="InterPro" id="IPR044946">
    <property type="entry name" value="Restrct_endonuc_typeI_TRD_sf"/>
</dbReference>
<evidence type="ECO:0008006" key="5">
    <source>
        <dbReference type="Google" id="ProtNLM"/>
    </source>
</evidence>
<keyword evidence="1" id="KW-0680">Restriction system</keyword>
<dbReference type="Proteomes" id="UP000175744">
    <property type="component" value="Unassembled WGS sequence"/>
</dbReference>
<evidence type="ECO:0000256" key="1">
    <source>
        <dbReference type="ARBA" id="ARBA00022747"/>
    </source>
</evidence>
<dbReference type="SUPFAM" id="SSF116734">
    <property type="entry name" value="DNA methylase specificity domain"/>
    <property type="match status" value="1"/>
</dbReference>
<keyword evidence="4" id="KW-1185">Reference proteome</keyword>
<sequence length="309" mass="35566">MLIFILNNNKKTVISYSGDKNSEQQHYLGYRFSKGKRKEGIHLLLDDGNIQTMMYDPLNYENEDKVSTYIRANFQGQSLNISDKLKGKIKYINTSELINKDFTFNNPSQFFMIDNKDIVCSYSKYGDFIDEVKSEDISFGELIDKDILQVITGLVYSKTDEVPYTTSKAILTATNISLEKHALVYPKQRYLKDSVSISEDLKPKKGDIIISIASGSMKHLGKVAYVEENIDKYIGGFLSIIRSNDIEYSKIILYNLLSKRFRTFISRLKDQNINNLSTGQLRKFKIKIPKDIDEFNNLCIEKETNNNVI</sequence>
<dbReference type="GO" id="GO:0009307">
    <property type="term" value="P:DNA restriction-modification system"/>
    <property type="evidence" value="ECO:0007669"/>
    <property type="project" value="UniProtKB-KW"/>
</dbReference>
<dbReference type="OrthoDB" id="9814572at2"/>
<dbReference type="STRING" id="1121290.CLAOCE_09880"/>
<organism evidence="3 4">
    <name type="scientific">Clostridium acetireducens DSM 10703</name>
    <dbReference type="NCBI Taxonomy" id="1121290"/>
    <lineage>
        <taxon>Bacteria</taxon>
        <taxon>Bacillati</taxon>
        <taxon>Bacillota</taxon>
        <taxon>Clostridia</taxon>
        <taxon>Eubacteriales</taxon>
        <taxon>Clostridiaceae</taxon>
        <taxon>Clostridium</taxon>
    </lineage>
</organism>
<keyword evidence="2" id="KW-0238">DNA-binding</keyword>
<dbReference type="Gene3D" id="3.90.220.20">
    <property type="entry name" value="DNA methylase specificity domains"/>
    <property type="match status" value="1"/>
</dbReference>
<dbReference type="RefSeq" id="WP_070109923.1">
    <property type="nucleotide sequence ID" value="NZ_LZFO01000011.1"/>
</dbReference>
<accession>A0A1E8EZE7</accession>
<evidence type="ECO:0000313" key="4">
    <source>
        <dbReference type="Proteomes" id="UP000175744"/>
    </source>
</evidence>